<dbReference type="PANTHER" id="PTHR11707">
    <property type="entry name" value="L-ASPARAGINASE"/>
    <property type="match status" value="1"/>
</dbReference>
<dbReference type="PANTHER" id="PTHR11707:SF28">
    <property type="entry name" value="60 KDA LYSOPHOSPHOLIPASE"/>
    <property type="match status" value="1"/>
</dbReference>
<dbReference type="SUPFAM" id="SSF53774">
    <property type="entry name" value="Glutaminase/Asparaginase"/>
    <property type="match status" value="1"/>
</dbReference>
<accession>A0A914PD83</accession>
<reference evidence="6" key="1">
    <citation type="submission" date="2022-11" db="UniProtKB">
        <authorList>
            <consortium name="WormBaseParasite"/>
        </authorList>
    </citation>
    <scope>IDENTIFICATION</scope>
</reference>
<dbReference type="Proteomes" id="UP000887578">
    <property type="component" value="Unplaced"/>
</dbReference>
<feature type="domain" description="Asparaginase/glutaminase C-terminal" evidence="4">
    <location>
        <begin position="3"/>
        <end position="104"/>
    </location>
</feature>
<dbReference type="PROSITE" id="PS51732">
    <property type="entry name" value="ASN_GLN_ASE_3"/>
    <property type="match status" value="1"/>
</dbReference>
<keyword evidence="5" id="KW-1185">Reference proteome</keyword>
<dbReference type="PIRSF" id="PIRSF500176">
    <property type="entry name" value="L_ASNase"/>
    <property type="match status" value="1"/>
</dbReference>
<dbReference type="Pfam" id="PF17763">
    <property type="entry name" value="Asparaginase_C"/>
    <property type="match status" value="1"/>
</dbReference>
<feature type="region of interest" description="Disordered" evidence="3">
    <location>
        <begin position="107"/>
        <end position="140"/>
    </location>
</feature>
<proteinExistence type="predicted"/>
<name>A0A914PD83_9BILA</name>
<evidence type="ECO:0000259" key="4">
    <source>
        <dbReference type="Pfam" id="PF17763"/>
    </source>
</evidence>
<evidence type="ECO:0000256" key="3">
    <source>
        <dbReference type="SAM" id="MobiDB-lite"/>
    </source>
</evidence>
<dbReference type="InterPro" id="IPR027473">
    <property type="entry name" value="L-asparaginase_C"/>
</dbReference>
<dbReference type="AlphaFoldDB" id="A0A914PD83"/>
<dbReference type="PIRSF" id="PIRSF001220">
    <property type="entry name" value="L-ASNase_gatD"/>
    <property type="match status" value="1"/>
</dbReference>
<keyword evidence="2" id="KW-0378">Hydrolase</keyword>
<evidence type="ECO:0000256" key="2">
    <source>
        <dbReference type="ARBA" id="ARBA00022801"/>
    </source>
</evidence>
<protein>
    <recommendedName>
        <fullName evidence="1">asparaginase</fullName>
        <ecNumber evidence="1">3.5.1.1</ecNumber>
    </recommendedName>
</protein>
<dbReference type="InterPro" id="IPR036152">
    <property type="entry name" value="Asp/glu_Ase-like_sf"/>
</dbReference>
<dbReference type="InterPro" id="IPR006034">
    <property type="entry name" value="Asparaginase/glutaminase-like"/>
</dbReference>
<dbReference type="GO" id="GO:0009066">
    <property type="term" value="P:aspartate family amino acid metabolic process"/>
    <property type="evidence" value="ECO:0007669"/>
    <property type="project" value="UniProtKB-ARBA"/>
</dbReference>
<dbReference type="FunFam" id="3.40.50.40:FF:000001">
    <property type="entry name" value="L-asparaginase 1"/>
    <property type="match status" value="1"/>
</dbReference>
<dbReference type="GO" id="GO:0004067">
    <property type="term" value="F:asparaginase activity"/>
    <property type="evidence" value="ECO:0007669"/>
    <property type="project" value="UniProtKB-UniRule"/>
</dbReference>
<evidence type="ECO:0000313" key="6">
    <source>
        <dbReference type="WBParaSite" id="PDA_v2.g1560.t1"/>
    </source>
</evidence>
<evidence type="ECO:0000256" key="1">
    <source>
        <dbReference type="ARBA" id="ARBA00012920"/>
    </source>
</evidence>
<dbReference type="EC" id="3.5.1.1" evidence="1"/>
<dbReference type="Gene3D" id="3.40.50.40">
    <property type="match status" value="1"/>
</dbReference>
<dbReference type="WBParaSite" id="PDA_v2.g1560.t1">
    <property type="protein sequence ID" value="PDA_v2.g1560.t1"/>
    <property type="gene ID" value="PDA_v2.g1560"/>
</dbReference>
<evidence type="ECO:0000313" key="5">
    <source>
        <dbReference type="Proteomes" id="UP000887578"/>
    </source>
</evidence>
<organism evidence="5 6">
    <name type="scientific">Panagrolaimus davidi</name>
    <dbReference type="NCBI Taxonomy" id="227884"/>
    <lineage>
        <taxon>Eukaryota</taxon>
        <taxon>Metazoa</taxon>
        <taxon>Ecdysozoa</taxon>
        <taxon>Nematoda</taxon>
        <taxon>Chromadorea</taxon>
        <taxon>Rhabditida</taxon>
        <taxon>Tylenchina</taxon>
        <taxon>Panagrolaimomorpha</taxon>
        <taxon>Panagrolaimoidea</taxon>
        <taxon>Panagrolaimidae</taxon>
        <taxon>Panagrolaimus</taxon>
    </lineage>
</organism>
<dbReference type="InterPro" id="IPR040919">
    <property type="entry name" value="Asparaginase_C"/>
</dbReference>
<sequence>MKVKAALQEPVKGVVIKSYGSGNMPSNREDIMDEIKNAVKRGCIVVNTSQCIKGHVHTNYETGKILHDAGVIFGADMTTETAFVKLSYILERDDWDLETKKKMMTKSLKGEVDEREEEEKEKEIENEKSEKELMKQYKPI</sequence>
<feature type="compositionally biased region" description="Basic and acidic residues" evidence="3">
    <location>
        <begin position="121"/>
        <end position="140"/>
    </location>
</feature>